<gene>
    <name evidence="2" type="ORF">AB4875_13760</name>
</gene>
<evidence type="ECO:0000313" key="3">
    <source>
        <dbReference type="Proteomes" id="UP001557484"/>
    </source>
</evidence>
<comment type="caution">
    <text evidence="2">The sequence shown here is derived from an EMBL/GenBank/DDBJ whole genome shotgun (WGS) entry which is preliminary data.</text>
</comment>
<dbReference type="EMBL" id="JBFRYB010000001">
    <property type="protein sequence ID" value="MEX1666555.1"/>
    <property type="molecule type" value="Genomic_DNA"/>
</dbReference>
<name>A0ABV3TY70_9GAMM</name>
<reference evidence="2 3" key="1">
    <citation type="journal article" date="2011" name="Int. J. Syst. Evol. Microbiol.">
        <title>Zhongshania antarctica gen. nov., sp. nov. and Zhongshania guokunii sp. nov., gammaproteobacteria respectively isolated from coastal attached (fast) ice and surface seawater of the Antarctic.</title>
        <authorList>
            <person name="Li H.J."/>
            <person name="Zhang X.Y."/>
            <person name="Chen C.X."/>
            <person name="Zhang Y.J."/>
            <person name="Gao Z.M."/>
            <person name="Yu Y."/>
            <person name="Chen X.L."/>
            <person name="Chen B."/>
            <person name="Zhang Y.Z."/>
        </authorList>
    </citation>
    <scope>NUCLEOTIDE SEQUENCE [LARGE SCALE GENOMIC DNA]</scope>
    <source>
        <strain evidence="2 3">R06B22</strain>
    </source>
</reference>
<dbReference type="InterPro" id="IPR037401">
    <property type="entry name" value="SnoaL-like"/>
</dbReference>
<dbReference type="CDD" id="cd00531">
    <property type="entry name" value="NTF2_like"/>
    <property type="match status" value="1"/>
</dbReference>
<keyword evidence="3" id="KW-1185">Reference proteome</keyword>
<protein>
    <submittedName>
        <fullName evidence="2">Nuclear transport factor 2 family protein</fullName>
    </submittedName>
</protein>
<dbReference type="InterPro" id="IPR032710">
    <property type="entry name" value="NTF2-like_dom_sf"/>
</dbReference>
<dbReference type="RefSeq" id="WP_368376629.1">
    <property type="nucleotide sequence ID" value="NZ_JBFRYB010000001.1"/>
</dbReference>
<sequence>MTKSENQRLHYFIDKQEILELINRYCQAADRHDPEALRALYHTDALDDHGAFFKGLAMDFIDKLPEIQAPMEILHHNVTTVNIEIDGDYAEGEVYILAFHKAAGPDGSIDVLIGGRYFDKYEKRDGKWKFAHRAVVTDWVHIQDPSAVNLEHPFIAGSHIGRPGADDPSYTFFKLIKRQTP</sequence>
<dbReference type="Proteomes" id="UP001557484">
    <property type="component" value="Unassembled WGS sequence"/>
</dbReference>
<dbReference type="Gene3D" id="3.10.450.50">
    <property type="match status" value="1"/>
</dbReference>
<feature type="domain" description="SnoaL-like" evidence="1">
    <location>
        <begin position="14"/>
        <end position="133"/>
    </location>
</feature>
<organism evidence="2 3">
    <name type="scientific">Zhongshania arctica</name>
    <dbReference type="NCBI Taxonomy" id="3238302"/>
    <lineage>
        <taxon>Bacteria</taxon>
        <taxon>Pseudomonadati</taxon>
        <taxon>Pseudomonadota</taxon>
        <taxon>Gammaproteobacteria</taxon>
        <taxon>Cellvibrionales</taxon>
        <taxon>Spongiibacteraceae</taxon>
        <taxon>Zhongshania</taxon>
    </lineage>
</organism>
<proteinExistence type="predicted"/>
<accession>A0ABV3TY70</accession>
<dbReference type="SUPFAM" id="SSF54427">
    <property type="entry name" value="NTF2-like"/>
    <property type="match status" value="1"/>
</dbReference>
<evidence type="ECO:0000259" key="1">
    <source>
        <dbReference type="Pfam" id="PF13577"/>
    </source>
</evidence>
<evidence type="ECO:0000313" key="2">
    <source>
        <dbReference type="EMBL" id="MEX1666555.1"/>
    </source>
</evidence>
<dbReference type="Pfam" id="PF13577">
    <property type="entry name" value="SnoaL_4"/>
    <property type="match status" value="1"/>
</dbReference>